<name>A0A9P5YEN5_9AGAR</name>
<dbReference type="InterPro" id="IPR011993">
    <property type="entry name" value="PH-like_dom_sf"/>
</dbReference>
<evidence type="ECO:0000313" key="4">
    <source>
        <dbReference type="EMBL" id="KAF9467126.1"/>
    </source>
</evidence>
<keyword evidence="5" id="KW-1185">Reference proteome</keyword>
<feature type="domain" description="CRIB" evidence="2">
    <location>
        <begin position="175"/>
        <end position="190"/>
    </location>
</feature>
<dbReference type="AlphaFoldDB" id="A0A9P5YEN5"/>
<dbReference type="PROSITE" id="PS50108">
    <property type="entry name" value="CRIB"/>
    <property type="match status" value="1"/>
</dbReference>
<dbReference type="InterPro" id="IPR000095">
    <property type="entry name" value="CRIB_dom"/>
</dbReference>
<accession>A0A9P5YEN5</accession>
<feature type="non-terminal residue" evidence="4">
    <location>
        <position position="1"/>
    </location>
</feature>
<evidence type="ECO:0000259" key="3">
    <source>
        <dbReference type="PROSITE" id="PS50229"/>
    </source>
</evidence>
<dbReference type="OrthoDB" id="8963340at2759"/>
<dbReference type="InterPro" id="IPR036936">
    <property type="entry name" value="CRIB_dom_sf"/>
</dbReference>
<dbReference type="InterPro" id="IPR000697">
    <property type="entry name" value="WH1/EVH1_dom"/>
</dbReference>
<proteinExistence type="predicted"/>
<gene>
    <name evidence="4" type="ORF">BDZ94DRAFT_1156655</name>
</gene>
<dbReference type="InterPro" id="IPR033927">
    <property type="entry name" value="WASPfam_EVH1"/>
</dbReference>
<feature type="domain" description="WH1" evidence="3">
    <location>
        <begin position="14"/>
        <end position="132"/>
    </location>
</feature>
<dbReference type="SMART" id="SM00461">
    <property type="entry name" value="WH1"/>
    <property type="match status" value="1"/>
</dbReference>
<dbReference type="Pfam" id="PF00568">
    <property type="entry name" value="WH1"/>
    <property type="match status" value="1"/>
</dbReference>
<feature type="region of interest" description="Disordered" evidence="1">
    <location>
        <begin position="156"/>
        <end position="175"/>
    </location>
</feature>
<evidence type="ECO:0000259" key="2">
    <source>
        <dbReference type="PROSITE" id="PS50108"/>
    </source>
</evidence>
<reference evidence="4" key="1">
    <citation type="submission" date="2020-11" db="EMBL/GenBank/DDBJ databases">
        <authorList>
            <consortium name="DOE Joint Genome Institute"/>
            <person name="Ahrendt S."/>
            <person name="Riley R."/>
            <person name="Andreopoulos W."/>
            <person name="Labutti K."/>
            <person name="Pangilinan J."/>
            <person name="Ruiz-Duenas F.J."/>
            <person name="Barrasa J.M."/>
            <person name="Sanchez-Garcia M."/>
            <person name="Camarero S."/>
            <person name="Miyauchi S."/>
            <person name="Serrano A."/>
            <person name="Linde D."/>
            <person name="Babiker R."/>
            <person name="Drula E."/>
            <person name="Ayuso-Fernandez I."/>
            <person name="Pacheco R."/>
            <person name="Padilla G."/>
            <person name="Ferreira P."/>
            <person name="Barriuso J."/>
            <person name="Kellner H."/>
            <person name="Castanera R."/>
            <person name="Alfaro M."/>
            <person name="Ramirez L."/>
            <person name="Pisabarro A.G."/>
            <person name="Kuo A."/>
            <person name="Tritt A."/>
            <person name="Lipzen A."/>
            <person name="He G."/>
            <person name="Yan M."/>
            <person name="Ng V."/>
            <person name="Cullen D."/>
            <person name="Martin F."/>
            <person name="Rosso M.-N."/>
            <person name="Henrissat B."/>
            <person name="Hibbett D."/>
            <person name="Martinez A.T."/>
            <person name="Grigoriev I.V."/>
        </authorList>
    </citation>
    <scope>NUCLEOTIDE SEQUENCE</scope>
    <source>
        <strain evidence="4">CBS 247.69</strain>
    </source>
</reference>
<dbReference type="Proteomes" id="UP000807353">
    <property type="component" value="Unassembled WGS sequence"/>
</dbReference>
<dbReference type="PROSITE" id="PS50229">
    <property type="entry name" value="WH1"/>
    <property type="match status" value="1"/>
</dbReference>
<dbReference type="CDD" id="cd01205">
    <property type="entry name" value="EVH1_WASP-like"/>
    <property type="match status" value="1"/>
</dbReference>
<dbReference type="Gene3D" id="3.90.810.10">
    <property type="entry name" value="CRIB domain"/>
    <property type="match status" value="1"/>
</dbReference>
<dbReference type="SUPFAM" id="SSF50729">
    <property type="entry name" value="PH domain-like"/>
    <property type="match status" value="1"/>
</dbReference>
<comment type="caution">
    <text evidence="4">The sequence shown here is derived from an EMBL/GenBank/DDBJ whole genome shotgun (WGS) entry which is preliminary data.</text>
</comment>
<evidence type="ECO:0000313" key="5">
    <source>
        <dbReference type="Proteomes" id="UP000807353"/>
    </source>
</evidence>
<dbReference type="Gene3D" id="2.30.29.30">
    <property type="entry name" value="Pleckstrin-homology domain (PH domain)/Phosphotyrosine-binding domain (PTB)"/>
    <property type="match status" value="1"/>
</dbReference>
<sequence length="291" mass="32337">LKQTNKAANMVLGLSPNTYSILGTASARVYHAQNLRGSEWCYSRLKGTLVFGKNIVASDSVDDGENHWFRLLDVNSGKAIWMFQVPSGLAYQQDRPFFHIFQGRSRRFGFLFEDDDEAAEFANIVIAETRPPWFRLKKVPLTYYLSVIPKGRSRSLSAKSKPVSRSRSTISPSMVSAPTPNSFVHISHVGINKEGDVEASPGIDPSWKTTLSGLQTYSKVGEATRERVDFSSSFWKGVETHNKASSSETTLTNPPGDDGQFTVSFLCVVLTSFKSYSQAKAEAQDAYSKFY</sequence>
<evidence type="ECO:0000256" key="1">
    <source>
        <dbReference type="SAM" id="MobiDB-lite"/>
    </source>
</evidence>
<organism evidence="4 5">
    <name type="scientific">Collybia nuda</name>
    <dbReference type="NCBI Taxonomy" id="64659"/>
    <lineage>
        <taxon>Eukaryota</taxon>
        <taxon>Fungi</taxon>
        <taxon>Dikarya</taxon>
        <taxon>Basidiomycota</taxon>
        <taxon>Agaricomycotina</taxon>
        <taxon>Agaricomycetes</taxon>
        <taxon>Agaricomycetidae</taxon>
        <taxon>Agaricales</taxon>
        <taxon>Tricholomatineae</taxon>
        <taxon>Clitocybaceae</taxon>
        <taxon>Collybia</taxon>
    </lineage>
</organism>
<dbReference type="EMBL" id="MU150238">
    <property type="protein sequence ID" value="KAF9467126.1"/>
    <property type="molecule type" value="Genomic_DNA"/>
</dbReference>
<protein>
    <submittedName>
        <fullName evidence="4">Uncharacterized protein</fullName>
    </submittedName>
</protein>